<dbReference type="EMBL" id="JAERRJ010000013">
    <property type="protein sequence ID" value="MBL1078709.1"/>
    <property type="molecule type" value="Genomic_DNA"/>
</dbReference>
<accession>A0ABS1MEM1</accession>
<reference evidence="1 2" key="1">
    <citation type="submission" date="2021-01" db="EMBL/GenBank/DDBJ databases">
        <title>WGS of actinomycetes isolated from Thailand.</title>
        <authorList>
            <person name="Thawai C."/>
        </authorList>
    </citation>
    <scope>NUCLEOTIDE SEQUENCE [LARGE SCALE GENOMIC DNA]</scope>
    <source>
        <strain evidence="1 2">LPG 2</strain>
    </source>
</reference>
<sequence length="64" mass="7240">MDDFEREVRLSAVHVHWSETDAAFVARSDQYPGLVHRDEYSSLAAVDGLIDLVRDSFAPHRLVA</sequence>
<evidence type="ECO:0000313" key="1">
    <source>
        <dbReference type="EMBL" id="MBL1078709.1"/>
    </source>
</evidence>
<proteinExistence type="predicted"/>
<dbReference type="Proteomes" id="UP000602198">
    <property type="component" value="Unassembled WGS sequence"/>
</dbReference>
<evidence type="ECO:0000313" key="2">
    <source>
        <dbReference type="Proteomes" id="UP000602198"/>
    </source>
</evidence>
<comment type="caution">
    <text evidence="1">The sequence shown here is derived from an EMBL/GenBank/DDBJ whole genome shotgun (WGS) entry which is preliminary data.</text>
</comment>
<protein>
    <submittedName>
        <fullName evidence="1">Uncharacterized protein</fullName>
    </submittedName>
</protein>
<organism evidence="1 2">
    <name type="scientific">Nocardia acididurans</name>
    <dbReference type="NCBI Taxonomy" id="2802282"/>
    <lineage>
        <taxon>Bacteria</taxon>
        <taxon>Bacillati</taxon>
        <taxon>Actinomycetota</taxon>
        <taxon>Actinomycetes</taxon>
        <taxon>Mycobacteriales</taxon>
        <taxon>Nocardiaceae</taxon>
        <taxon>Nocardia</taxon>
    </lineage>
</organism>
<gene>
    <name evidence="1" type="ORF">JK358_30335</name>
</gene>
<keyword evidence="2" id="KW-1185">Reference proteome</keyword>
<dbReference type="RefSeq" id="WP_201954473.1">
    <property type="nucleotide sequence ID" value="NZ_JAERRJ010000013.1"/>
</dbReference>
<name>A0ABS1MEM1_9NOCA</name>